<dbReference type="EMBL" id="JAUTXU010000184">
    <property type="protein sequence ID" value="KAK3700511.1"/>
    <property type="molecule type" value="Genomic_DNA"/>
</dbReference>
<comment type="caution">
    <text evidence="1">The sequence shown here is derived from an EMBL/GenBank/DDBJ whole genome shotgun (WGS) entry which is preliminary data.</text>
</comment>
<accession>A0ACC3MQS7</accession>
<keyword evidence="2" id="KW-1185">Reference proteome</keyword>
<protein>
    <submittedName>
        <fullName evidence="1">Uncharacterized protein</fullName>
    </submittedName>
</protein>
<proteinExistence type="predicted"/>
<sequence length="325" mass="36117">MPRADLRNRYAERISNSQTKWKVHAEVQILLFYELNPTLRRPRVVCSSKSACYLCNLFFKIHGQFQTPRTHGRLYNKWTLPCWTSEQSYMVKKITPIMEKFNKALERKILEVLGQQVLRLNHPNESAVVDGDPWSSNSTIVPFKAEKVDRLSRLEAHTSTVEEDDGETISLLSSSGARSESSKVSRSPANATAKAILDYSPEGWNAAGDSDSTLSLVLETSVCRPLKEGSPFRIKASAIEVEISVAAGPLKASITGDQRPYQIVAATMSHQASERKDTEQTQLVKLDALQPGCDTIAPVGASLVRNKLILMEGSCVVSVEFNFME</sequence>
<dbReference type="Proteomes" id="UP001281147">
    <property type="component" value="Unassembled WGS sequence"/>
</dbReference>
<evidence type="ECO:0000313" key="2">
    <source>
        <dbReference type="Proteomes" id="UP001281147"/>
    </source>
</evidence>
<organism evidence="1 2">
    <name type="scientific">Vermiconidia calcicola</name>
    <dbReference type="NCBI Taxonomy" id="1690605"/>
    <lineage>
        <taxon>Eukaryota</taxon>
        <taxon>Fungi</taxon>
        <taxon>Dikarya</taxon>
        <taxon>Ascomycota</taxon>
        <taxon>Pezizomycotina</taxon>
        <taxon>Dothideomycetes</taxon>
        <taxon>Dothideomycetidae</taxon>
        <taxon>Mycosphaerellales</taxon>
        <taxon>Extremaceae</taxon>
        <taxon>Vermiconidia</taxon>
    </lineage>
</organism>
<reference evidence="1" key="1">
    <citation type="submission" date="2023-07" db="EMBL/GenBank/DDBJ databases">
        <title>Black Yeasts Isolated from many extreme environments.</title>
        <authorList>
            <person name="Coleine C."/>
            <person name="Stajich J.E."/>
            <person name="Selbmann L."/>
        </authorList>
    </citation>
    <scope>NUCLEOTIDE SEQUENCE</scope>
    <source>
        <strain evidence="1">CCFEE 5714</strain>
    </source>
</reference>
<name>A0ACC3MQS7_9PEZI</name>
<evidence type="ECO:0000313" key="1">
    <source>
        <dbReference type="EMBL" id="KAK3700511.1"/>
    </source>
</evidence>
<gene>
    <name evidence="1" type="ORF">LTR37_015912</name>
</gene>